<dbReference type="Pfam" id="PF01047">
    <property type="entry name" value="MarR"/>
    <property type="match status" value="1"/>
</dbReference>
<gene>
    <name evidence="5" type="ORF">ERHA53_47200</name>
</gene>
<evidence type="ECO:0000256" key="2">
    <source>
        <dbReference type="ARBA" id="ARBA00023125"/>
    </source>
</evidence>
<dbReference type="InterPro" id="IPR036388">
    <property type="entry name" value="WH-like_DNA-bd_sf"/>
</dbReference>
<dbReference type="InterPro" id="IPR036390">
    <property type="entry name" value="WH_DNA-bd_sf"/>
</dbReference>
<organism evidence="5 6">
    <name type="scientific">Erwinia rhapontici</name>
    <name type="common">Pectobacterium rhapontici</name>
    <dbReference type="NCBI Taxonomy" id="55212"/>
    <lineage>
        <taxon>Bacteria</taxon>
        <taxon>Pseudomonadati</taxon>
        <taxon>Pseudomonadota</taxon>
        <taxon>Gammaproteobacteria</taxon>
        <taxon>Enterobacterales</taxon>
        <taxon>Erwiniaceae</taxon>
        <taxon>Erwinia</taxon>
    </lineage>
</organism>
<keyword evidence="5" id="KW-0614">Plasmid</keyword>
<reference evidence="5 6" key="1">
    <citation type="submission" date="2021-01" db="EMBL/GenBank/DDBJ databases">
        <title>Complete genome sequence of Erwinia rhapontici MAFF 311153.</title>
        <authorList>
            <person name="Morohoshi T."/>
            <person name="Someya N."/>
        </authorList>
    </citation>
    <scope>NUCLEOTIDE SEQUENCE [LARGE SCALE GENOMIC DNA]</scope>
    <source>
        <strain evidence="5 6">MAFF 311153</strain>
        <plasmid evidence="5 6">pERA53</plasmid>
    </source>
</reference>
<dbReference type="Proteomes" id="UP000677515">
    <property type="component" value="Plasmid pERA53"/>
</dbReference>
<name>A0ABM7N7B1_ERWRD</name>
<keyword evidence="2" id="KW-0238">DNA-binding</keyword>
<keyword evidence="1" id="KW-0805">Transcription regulation</keyword>
<keyword evidence="3" id="KW-0804">Transcription</keyword>
<dbReference type="SUPFAM" id="SSF46785">
    <property type="entry name" value="Winged helix' DNA-binding domain"/>
    <property type="match status" value="1"/>
</dbReference>
<dbReference type="PRINTS" id="PR00598">
    <property type="entry name" value="HTHMARR"/>
</dbReference>
<keyword evidence="6" id="KW-1185">Reference proteome</keyword>
<dbReference type="Gene3D" id="1.10.10.10">
    <property type="entry name" value="Winged helix-like DNA-binding domain superfamily/Winged helix DNA-binding domain"/>
    <property type="match status" value="1"/>
</dbReference>
<dbReference type="SMART" id="SM00347">
    <property type="entry name" value="HTH_MARR"/>
    <property type="match status" value="1"/>
</dbReference>
<geneLocation type="plasmid" evidence="5 6">
    <name>pERA53</name>
</geneLocation>
<dbReference type="PANTHER" id="PTHR42756">
    <property type="entry name" value="TRANSCRIPTIONAL REGULATOR, MARR"/>
    <property type="match status" value="1"/>
</dbReference>
<evidence type="ECO:0000256" key="3">
    <source>
        <dbReference type="ARBA" id="ARBA00023163"/>
    </source>
</evidence>
<protein>
    <submittedName>
        <fullName evidence="5">MarR family transcriptional regulator</fullName>
    </submittedName>
</protein>
<evidence type="ECO:0000259" key="4">
    <source>
        <dbReference type="PROSITE" id="PS50995"/>
    </source>
</evidence>
<dbReference type="PROSITE" id="PS50995">
    <property type="entry name" value="HTH_MARR_2"/>
    <property type="match status" value="1"/>
</dbReference>
<dbReference type="PANTHER" id="PTHR42756:SF1">
    <property type="entry name" value="TRANSCRIPTIONAL REPRESSOR OF EMRAB OPERON"/>
    <property type="match status" value="1"/>
</dbReference>
<evidence type="ECO:0000313" key="5">
    <source>
        <dbReference type="EMBL" id="BCQ37377.1"/>
    </source>
</evidence>
<feature type="domain" description="HTH marR-type" evidence="4">
    <location>
        <begin position="29"/>
        <end position="163"/>
    </location>
</feature>
<accession>A0ABM7N7B1</accession>
<sequence>MSTNRKRDPVDDILEQWQRERPDIDSSPMGPLGRLVRCTALAEPLLQAGYRRHNLEVWEFDVLSALRRAGAPFILTPTQLLPALMITSGTVTHRLKQLEKRGLISRKANTEDARSKFVCLTAIGRKLIDVAIEDHAKNEKEIVSSLSPEQLRQLDDLLSVFMQSLASRSKF</sequence>
<dbReference type="RefSeq" id="WP_171149723.1">
    <property type="nucleotide sequence ID" value="NZ_AP024330.1"/>
</dbReference>
<dbReference type="InterPro" id="IPR000835">
    <property type="entry name" value="HTH_MarR-typ"/>
</dbReference>
<proteinExistence type="predicted"/>
<evidence type="ECO:0000256" key="1">
    <source>
        <dbReference type="ARBA" id="ARBA00023015"/>
    </source>
</evidence>
<evidence type="ECO:0000313" key="6">
    <source>
        <dbReference type="Proteomes" id="UP000677515"/>
    </source>
</evidence>
<dbReference type="EMBL" id="AP024330">
    <property type="protein sequence ID" value="BCQ37377.1"/>
    <property type="molecule type" value="Genomic_DNA"/>
</dbReference>